<dbReference type="Pfam" id="PF00249">
    <property type="entry name" value="Myb_DNA-binding"/>
    <property type="match status" value="1"/>
</dbReference>
<protein>
    <recommendedName>
        <fullName evidence="12">Transcription factor MYB1R1</fullName>
    </recommendedName>
</protein>
<keyword evidence="5" id="KW-0539">Nucleus</keyword>
<comment type="subcellular location">
    <subcellularLocation>
        <location evidence="1">Nucleus</location>
    </subcellularLocation>
</comment>
<keyword evidence="11" id="KW-1185">Reference proteome</keyword>
<dbReference type="InterPro" id="IPR017884">
    <property type="entry name" value="SANT_dom"/>
</dbReference>
<dbReference type="NCBIfam" id="TIGR01557">
    <property type="entry name" value="myb_SHAQKYF"/>
    <property type="match status" value="1"/>
</dbReference>
<gene>
    <name evidence="10" type="ORF">Cni_G25490</name>
</gene>
<dbReference type="CDD" id="cd00167">
    <property type="entry name" value="SANT"/>
    <property type="match status" value="1"/>
</dbReference>
<evidence type="ECO:0008006" key="12">
    <source>
        <dbReference type="Google" id="ProtNLM"/>
    </source>
</evidence>
<dbReference type="InterPro" id="IPR052245">
    <property type="entry name" value="Plant_Stress_Dev_TF"/>
</dbReference>
<evidence type="ECO:0000256" key="2">
    <source>
        <dbReference type="ARBA" id="ARBA00023015"/>
    </source>
</evidence>
<dbReference type="GO" id="GO:0009723">
    <property type="term" value="P:response to ethylene"/>
    <property type="evidence" value="ECO:0007669"/>
    <property type="project" value="TreeGrafter"/>
</dbReference>
<accession>A0AAQ3L039</accession>
<evidence type="ECO:0000313" key="10">
    <source>
        <dbReference type="EMBL" id="WOL16702.1"/>
    </source>
</evidence>
<evidence type="ECO:0000259" key="7">
    <source>
        <dbReference type="PROSITE" id="PS50090"/>
    </source>
</evidence>
<evidence type="ECO:0000256" key="5">
    <source>
        <dbReference type="ARBA" id="ARBA00023242"/>
    </source>
</evidence>
<dbReference type="GO" id="GO:0006355">
    <property type="term" value="P:regulation of DNA-templated transcription"/>
    <property type="evidence" value="ECO:0007669"/>
    <property type="project" value="UniProtKB-ARBA"/>
</dbReference>
<dbReference type="PANTHER" id="PTHR44191:SF61">
    <property type="entry name" value="OS08G0151000 PROTEIN"/>
    <property type="match status" value="1"/>
</dbReference>
<dbReference type="InterPro" id="IPR006447">
    <property type="entry name" value="Myb_dom_plants"/>
</dbReference>
<feature type="domain" description="HTH myb-type" evidence="9">
    <location>
        <begin position="133"/>
        <end position="189"/>
    </location>
</feature>
<dbReference type="Proteomes" id="UP001327560">
    <property type="component" value="Chromosome 8"/>
</dbReference>
<feature type="domain" description="SANT" evidence="8">
    <location>
        <begin position="141"/>
        <end position="189"/>
    </location>
</feature>
<dbReference type="InterPro" id="IPR001005">
    <property type="entry name" value="SANT/Myb"/>
</dbReference>
<evidence type="ECO:0000259" key="8">
    <source>
        <dbReference type="PROSITE" id="PS51293"/>
    </source>
</evidence>
<dbReference type="FunFam" id="1.10.10.60:FF:000009">
    <property type="entry name" value="transcription factor MYB1R1"/>
    <property type="match status" value="1"/>
</dbReference>
<organism evidence="10 11">
    <name type="scientific">Canna indica</name>
    <name type="common">Indian-shot</name>
    <dbReference type="NCBI Taxonomy" id="4628"/>
    <lineage>
        <taxon>Eukaryota</taxon>
        <taxon>Viridiplantae</taxon>
        <taxon>Streptophyta</taxon>
        <taxon>Embryophyta</taxon>
        <taxon>Tracheophyta</taxon>
        <taxon>Spermatophyta</taxon>
        <taxon>Magnoliopsida</taxon>
        <taxon>Liliopsida</taxon>
        <taxon>Zingiberales</taxon>
        <taxon>Cannaceae</taxon>
        <taxon>Canna</taxon>
    </lineage>
</organism>
<keyword evidence="4" id="KW-0804">Transcription</keyword>
<dbReference type="SMART" id="SM00717">
    <property type="entry name" value="SANT"/>
    <property type="match status" value="1"/>
</dbReference>
<dbReference type="GO" id="GO:0009739">
    <property type="term" value="P:response to gibberellin"/>
    <property type="evidence" value="ECO:0007669"/>
    <property type="project" value="TreeGrafter"/>
</dbReference>
<evidence type="ECO:0000256" key="4">
    <source>
        <dbReference type="ARBA" id="ARBA00023163"/>
    </source>
</evidence>
<proteinExistence type="predicted"/>
<keyword evidence="2" id="KW-0805">Transcription regulation</keyword>
<sequence length="372" mass="40677">MFRLKISAIPCLGRKDTRGLEGGEGEGEEERGVLQDSCLEASAMERDGERGKSEKVLKLFGVRILGEETGAGREEEDEGEELEEEIMRKSSSMGNLASCAAVPSAFHHGAGDQGYHSDDDLLKSSNAKRKKCQERKRGIPWTEEEHRTFLIGLEKLGKGDWRGISRKFVKTRTPTQVASHAQKYFLRQTNPGKKKRRSSLFDVVVNDKIIATETTPVLSKKNSELEENSHLNQENNAVNCSNFVTTGVPSIVGGTPSAFLSVTNGSSITTLPILNPVVGISSHSMEDQATANILIGPPRHAPDQMDMLSQTKIVRTPDFVEFSLSYPNFQTQSLATTPSTETSDLELRIAPPQPNNMSKLSSHGTPGAIRVA</sequence>
<feature type="compositionally biased region" description="Polar residues" evidence="6">
    <location>
        <begin position="355"/>
        <end position="364"/>
    </location>
</feature>
<dbReference type="PROSITE" id="PS51294">
    <property type="entry name" value="HTH_MYB"/>
    <property type="match status" value="1"/>
</dbReference>
<evidence type="ECO:0000313" key="11">
    <source>
        <dbReference type="Proteomes" id="UP001327560"/>
    </source>
</evidence>
<dbReference type="GO" id="GO:0005634">
    <property type="term" value="C:nucleus"/>
    <property type="evidence" value="ECO:0007669"/>
    <property type="project" value="UniProtKB-SubCell"/>
</dbReference>
<evidence type="ECO:0000256" key="3">
    <source>
        <dbReference type="ARBA" id="ARBA00023125"/>
    </source>
</evidence>
<dbReference type="EMBL" id="CP136897">
    <property type="protein sequence ID" value="WOL16702.1"/>
    <property type="molecule type" value="Genomic_DNA"/>
</dbReference>
<feature type="region of interest" description="Disordered" evidence="6">
    <location>
        <begin position="350"/>
        <end position="372"/>
    </location>
</feature>
<dbReference type="GO" id="GO:0009744">
    <property type="term" value="P:response to sucrose"/>
    <property type="evidence" value="ECO:0007669"/>
    <property type="project" value="UniProtKB-ARBA"/>
</dbReference>
<evidence type="ECO:0000256" key="1">
    <source>
        <dbReference type="ARBA" id="ARBA00004123"/>
    </source>
</evidence>
<evidence type="ECO:0000259" key="9">
    <source>
        <dbReference type="PROSITE" id="PS51294"/>
    </source>
</evidence>
<feature type="domain" description="Myb-like" evidence="7">
    <location>
        <begin position="133"/>
        <end position="185"/>
    </location>
</feature>
<dbReference type="InterPro" id="IPR009057">
    <property type="entry name" value="Homeodomain-like_sf"/>
</dbReference>
<dbReference type="InterPro" id="IPR017930">
    <property type="entry name" value="Myb_dom"/>
</dbReference>
<keyword evidence="3" id="KW-0238">DNA-binding</keyword>
<name>A0AAQ3L039_9LILI</name>
<dbReference type="GO" id="GO:0003677">
    <property type="term" value="F:DNA binding"/>
    <property type="evidence" value="ECO:0007669"/>
    <property type="project" value="UniProtKB-KW"/>
</dbReference>
<feature type="region of interest" description="Disordered" evidence="6">
    <location>
        <begin position="15"/>
        <end position="35"/>
    </location>
</feature>
<dbReference type="PANTHER" id="PTHR44191">
    <property type="entry name" value="TRANSCRIPTION FACTOR KUA1"/>
    <property type="match status" value="1"/>
</dbReference>
<dbReference type="SUPFAM" id="SSF46689">
    <property type="entry name" value="Homeodomain-like"/>
    <property type="match status" value="1"/>
</dbReference>
<dbReference type="PROSITE" id="PS51293">
    <property type="entry name" value="SANT"/>
    <property type="match status" value="1"/>
</dbReference>
<dbReference type="AlphaFoldDB" id="A0AAQ3L039"/>
<dbReference type="Gene3D" id="1.10.10.60">
    <property type="entry name" value="Homeodomain-like"/>
    <property type="match status" value="1"/>
</dbReference>
<evidence type="ECO:0000256" key="6">
    <source>
        <dbReference type="SAM" id="MobiDB-lite"/>
    </source>
</evidence>
<dbReference type="PROSITE" id="PS50090">
    <property type="entry name" value="MYB_LIKE"/>
    <property type="match status" value="1"/>
</dbReference>
<reference evidence="10 11" key="1">
    <citation type="submission" date="2023-10" db="EMBL/GenBank/DDBJ databases">
        <title>Chromosome-scale genome assembly provides insights into flower coloration mechanisms of Canna indica.</title>
        <authorList>
            <person name="Li C."/>
        </authorList>
    </citation>
    <scope>NUCLEOTIDE SEQUENCE [LARGE SCALE GENOMIC DNA]</scope>
    <source>
        <tissue evidence="10">Flower</tissue>
    </source>
</reference>